<dbReference type="GO" id="GO:0007156">
    <property type="term" value="P:homophilic cell adhesion via plasma membrane adhesion molecules"/>
    <property type="evidence" value="ECO:0007669"/>
    <property type="project" value="TreeGrafter"/>
</dbReference>
<keyword evidence="5" id="KW-0732">Signal</keyword>
<dbReference type="PANTHER" id="PTHR10075:SF51">
    <property type="entry name" value="CELL ADHESION MOLECULE DSCAM"/>
    <property type="match status" value="1"/>
</dbReference>
<feature type="domain" description="Ig-like" evidence="15">
    <location>
        <begin position="480"/>
        <end position="568"/>
    </location>
</feature>
<keyword evidence="17" id="KW-1185">Reference proteome</keyword>
<accession>A0AAD4UND7</accession>
<evidence type="ECO:0000256" key="1">
    <source>
        <dbReference type="ARBA" id="ARBA00004479"/>
    </source>
</evidence>
<evidence type="ECO:0000256" key="11">
    <source>
        <dbReference type="ARBA" id="ARBA00023273"/>
    </source>
</evidence>
<comment type="caution">
    <text evidence="16">The sequence shown here is derived from an EMBL/GenBank/DDBJ whole genome shotgun (WGS) entry which is preliminary data.</text>
</comment>
<dbReference type="InterPro" id="IPR003599">
    <property type="entry name" value="Ig_sub"/>
</dbReference>
<dbReference type="FunFam" id="2.60.40.10:FF:000333">
    <property type="entry name" value="Down syndrome cell adhesion molecule"/>
    <property type="match status" value="1"/>
</dbReference>
<keyword evidence="7" id="KW-0130">Cell adhesion</keyword>
<keyword evidence="4" id="KW-0812">Transmembrane</keyword>
<dbReference type="GO" id="GO:0098632">
    <property type="term" value="F:cell-cell adhesion mediator activity"/>
    <property type="evidence" value="ECO:0007669"/>
    <property type="project" value="TreeGrafter"/>
</dbReference>
<comment type="subcellular location">
    <subcellularLocation>
        <location evidence="2">Cell projection</location>
        <location evidence="2">Axon</location>
    </subcellularLocation>
    <subcellularLocation>
        <location evidence="1">Membrane</location>
        <topology evidence="1">Single-pass type I membrane protein</topology>
    </subcellularLocation>
</comment>
<dbReference type="InterPro" id="IPR007110">
    <property type="entry name" value="Ig-like_dom"/>
</dbReference>
<dbReference type="InterPro" id="IPR036179">
    <property type="entry name" value="Ig-like_dom_sf"/>
</dbReference>
<dbReference type="GO" id="GO:0043025">
    <property type="term" value="C:neuronal cell body"/>
    <property type="evidence" value="ECO:0007669"/>
    <property type="project" value="TreeGrafter"/>
</dbReference>
<proteinExistence type="predicted"/>
<dbReference type="InterPro" id="IPR003598">
    <property type="entry name" value="Ig_sub2"/>
</dbReference>
<dbReference type="Pfam" id="PF07679">
    <property type="entry name" value="I-set"/>
    <property type="match status" value="4"/>
</dbReference>
<reference evidence="16" key="1">
    <citation type="submission" date="2022-03" db="EMBL/GenBank/DDBJ databases">
        <title>Genomic analyses of argali, domestic sheep and their hybrids provide insights into chromosomal evolution, heterosis and genetic basis of agronomic traits.</title>
        <authorList>
            <person name="Li M."/>
        </authorList>
    </citation>
    <scope>NUCLEOTIDE SEQUENCE</scope>
    <source>
        <strain evidence="16">CAU-MHL-2022a</strain>
        <tissue evidence="16">Skin</tissue>
    </source>
</reference>
<evidence type="ECO:0000256" key="7">
    <source>
        <dbReference type="ARBA" id="ARBA00022889"/>
    </source>
</evidence>
<feature type="domain" description="Ig-like" evidence="15">
    <location>
        <begin position="383"/>
        <end position="476"/>
    </location>
</feature>
<name>A0AAD4UND7_OVIAM</name>
<evidence type="ECO:0000313" key="17">
    <source>
        <dbReference type="Proteomes" id="UP001214576"/>
    </source>
</evidence>
<feature type="domain" description="Ig-like" evidence="15">
    <location>
        <begin position="572"/>
        <end position="661"/>
    </location>
</feature>
<dbReference type="CDD" id="cd05734">
    <property type="entry name" value="Ig_DSCAM"/>
    <property type="match status" value="1"/>
</dbReference>
<dbReference type="GO" id="GO:0048842">
    <property type="term" value="P:positive regulation of axon extension involved in axon guidance"/>
    <property type="evidence" value="ECO:0007669"/>
    <property type="project" value="TreeGrafter"/>
</dbReference>
<organism evidence="16 17">
    <name type="scientific">Ovis ammon polii</name>
    <dbReference type="NCBI Taxonomy" id="230172"/>
    <lineage>
        <taxon>Eukaryota</taxon>
        <taxon>Metazoa</taxon>
        <taxon>Chordata</taxon>
        <taxon>Craniata</taxon>
        <taxon>Vertebrata</taxon>
        <taxon>Euteleostomi</taxon>
        <taxon>Mammalia</taxon>
        <taxon>Eutheria</taxon>
        <taxon>Laurasiatheria</taxon>
        <taxon>Artiodactyla</taxon>
        <taxon>Ruminantia</taxon>
        <taxon>Pecora</taxon>
        <taxon>Bovidae</taxon>
        <taxon>Caprinae</taxon>
        <taxon>Ovis</taxon>
    </lineage>
</organism>
<comment type="subunit">
    <text evidence="13">Homodimer; mediates homophilic interactions to promote cell adhesion. Interacts with DCC; the interaction is abolished in response to NTN1. Interacts (via extracellular domain) with NTN1. Interacts (via extracellular domain) with UNC5C (via Ig-like C2-type domain). Interacts with PTK2. Interacts with FYN.</text>
</comment>
<dbReference type="EMBL" id="JAKZEL010000001">
    <property type="protein sequence ID" value="KAI4547852.1"/>
    <property type="molecule type" value="Genomic_DNA"/>
</dbReference>
<evidence type="ECO:0000256" key="6">
    <source>
        <dbReference type="ARBA" id="ARBA00022737"/>
    </source>
</evidence>
<dbReference type="InterPro" id="IPR013098">
    <property type="entry name" value="Ig_I-set"/>
</dbReference>
<evidence type="ECO:0000256" key="14">
    <source>
        <dbReference type="ARBA" id="ARBA00070605"/>
    </source>
</evidence>
<dbReference type="PROSITE" id="PS50835">
    <property type="entry name" value="IG_LIKE"/>
    <property type="match status" value="6"/>
</dbReference>
<protein>
    <recommendedName>
        <fullName evidence="14">Cell adhesion molecule DSCAM</fullName>
    </recommendedName>
</protein>
<dbReference type="GO" id="GO:0007411">
    <property type="term" value="P:axon guidance"/>
    <property type="evidence" value="ECO:0007669"/>
    <property type="project" value="TreeGrafter"/>
</dbReference>
<keyword evidence="8" id="KW-1133">Transmembrane helix</keyword>
<dbReference type="FunFam" id="2.60.40.10:FF:000401">
    <property type="entry name" value="Down syndrome cell adhesion molecule"/>
    <property type="match status" value="1"/>
</dbReference>
<dbReference type="GO" id="GO:0005886">
    <property type="term" value="C:plasma membrane"/>
    <property type="evidence" value="ECO:0007669"/>
    <property type="project" value="TreeGrafter"/>
</dbReference>
<dbReference type="FunFam" id="2.60.40.10:FF:000104">
    <property type="entry name" value="Down syndrome cell adhesion molecule b"/>
    <property type="match status" value="1"/>
</dbReference>
<dbReference type="SMART" id="SM00408">
    <property type="entry name" value="IGc2"/>
    <property type="match status" value="6"/>
</dbReference>
<dbReference type="InterPro" id="IPR013783">
    <property type="entry name" value="Ig-like_fold"/>
</dbReference>
<dbReference type="FunFam" id="2.60.40.10:FF:000017">
    <property type="entry name" value="Down syndrome cell adhesion molecule b"/>
    <property type="match status" value="1"/>
</dbReference>
<dbReference type="Gene3D" id="2.60.40.10">
    <property type="entry name" value="Immunoglobulins"/>
    <property type="match status" value="7"/>
</dbReference>
<keyword evidence="12" id="KW-0393">Immunoglobulin domain</keyword>
<dbReference type="SUPFAM" id="SSF48726">
    <property type="entry name" value="Immunoglobulin"/>
    <property type="match status" value="6"/>
</dbReference>
<evidence type="ECO:0000256" key="5">
    <source>
        <dbReference type="ARBA" id="ARBA00022729"/>
    </source>
</evidence>
<evidence type="ECO:0000256" key="2">
    <source>
        <dbReference type="ARBA" id="ARBA00004489"/>
    </source>
</evidence>
<dbReference type="SMART" id="SM00409">
    <property type="entry name" value="IG"/>
    <property type="match status" value="7"/>
</dbReference>
<keyword evidence="6" id="KW-0677">Repeat</keyword>
<dbReference type="AlphaFoldDB" id="A0AAD4UND7"/>
<dbReference type="CDD" id="cd00096">
    <property type="entry name" value="Ig"/>
    <property type="match status" value="1"/>
</dbReference>
<dbReference type="GO" id="GO:0070593">
    <property type="term" value="P:dendrite self-avoidance"/>
    <property type="evidence" value="ECO:0007669"/>
    <property type="project" value="TreeGrafter"/>
</dbReference>
<evidence type="ECO:0000256" key="10">
    <source>
        <dbReference type="ARBA" id="ARBA00023157"/>
    </source>
</evidence>
<evidence type="ECO:0000256" key="9">
    <source>
        <dbReference type="ARBA" id="ARBA00023136"/>
    </source>
</evidence>
<evidence type="ECO:0000313" key="16">
    <source>
        <dbReference type="EMBL" id="KAI4547852.1"/>
    </source>
</evidence>
<dbReference type="CDD" id="cd20958">
    <property type="entry name" value="IgI_5_Dscam"/>
    <property type="match status" value="1"/>
</dbReference>
<evidence type="ECO:0000256" key="12">
    <source>
        <dbReference type="ARBA" id="ARBA00023319"/>
    </source>
</evidence>
<dbReference type="Proteomes" id="UP001214576">
    <property type="component" value="Unassembled WGS sequence"/>
</dbReference>
<evidence type="ECO:0000256" key="4">
    <source>
        <dbReference type="ARBA" id="ARBA00022692"/>
    </source>
</evidence>
<dbReference type="Pfam" id="PF13927">
    <property type="entry name" value="Ig_3"/>
    <property type="match status" value="2"/>
</dbReference>
<dbReference type="GO" id="GO:0007417">
    <property type="term" value="P:central nervous system development"/>
    <property type="evidence" value="ECO:0007669"/>
    <property type="project" value="TreeGrafter"/>
</dbReference>
<evidence type="ECO:0000256" key="3">
    <source>
        <dbReference type="ARBA" id="ARBA00022553"/>
    </source>
</evidence>
<evidence type="ECO:0000256" key="8">
    <source>
        <dbReference type="ARBA" id="ARBA00022989"/>
    </source>
</evidence>
<keyword evidence="3" id="KW-0597">Phosphoprotein</keyword>
<dbReference type="GO" id="GO:0030424">
    <property type="term" value="C:axon"/>
    <property type="evidence" value="ECO:0007669"/>
    <property type="project" value="UniProtKB-SubCell"/>
</dbReference>
<evidence type="ECO:0000256" key="13">
    <source>
        <dbReference type="ARBA" id="ARBA00064573"/>
    </source>
</evidence>
<evidence type="ECO:0000259" key="15">
    <source>
        <dbReference type="PROSITE" id="PS50835"/>
    </source>
</evidence>
<sequence>MAIQSTALPSGQAQAQTDVAKEVVTEHSKISVSDHKVPGTGAFVERLCKQASSTPNKSYHFLKPYQQTQQFVKPCGLDPDDIIQPFVQFSAWSKGGEGKMNPGSFTSPQCEDALLSSKPLYYVSSYSQGSSPPFIEKPLYGRKTTGSRFLITSTGALYIKDVQNEDGLYNYRCVTRHRYTGETRQSNSARLFVSDPANSAPSILDGFDHRKAMAGQRVELPCKALGHPEPDYRWLKDNMPLELSGRFQKTMTGLLIENTRPSDSGSYVCEVSNRYGTAKVIGRLYVKQPLKATISPRKVKSSVGSQVSLSCSVTGSEDQELSWYRNGEILNPGKNVRITGINHENLIMDHMVRSDGGAYQCFVRKDRLSAQDFVQVVLEDGTPKIISAFSEKVVSPAEAVSLMCNVKGTPLPTITWTLDDDPILKGGSHRISQMITSEGNVVSYLNISSSQVRDGGVYRCTANNSAGVVLYQARINVRGPASIRPMKNITAIAGRDTYIHCRVIGYPYYSIKWYKNSNLLPFNHRQVAFENNGTLKLSDVQKEVDEGEYTCNVLVQPQLSTSQSVHVTVKVPPFIQPFEFPRFSIGQRVFIPCVVVSGDLPITITWQKDGRPIPASLGVTIDNIDFTSSLRISNLSLMHNGNYTCIARNEAAAVEHQSQLIVRGDTSVKEIPPKFVVQPRDQDGIYGKAVILNCSAEGYPVPTIVWKFSKGAGVPQFQPIALNGRIQVLSNGSLLIKHVVEEDSGYYLCKVSNDVGADVSKSMYLTVKSKEDELFILPK</sequence>
<dbReference type="FunFam" id="2.60.40.10:FF:000172">
    <property type="entry name" value="Down syndrome cell adhesion molecule b"/>
    <property type="match status" value="1"/>
</dbReference>
<dbReference type="FunFam" id="2.60.40.10:FF:001868">
    <property type="entry name" value="Down syndrome cell adhesion molecule"/>
    <property type="match status" value="1"/>
</dbReference>
<keyword evidence="11" id="KW-0966">Cell projection</keyword>
<feature type="domain" description="Ig-like" evidence="15">
    <location>
        <begin position="201"/>
        <end position="281"/>
    </location>
</feature>
<feature type="domain" description="Ig-like" evidence="15">
    <location>
        <begin position="289"/>
        <end position="377"/>
    </location>
</feature>
<feature type="domain" description="Ig-like" evidence="15">
    <location>
        <begin position="673"/>
        <end position="766"/>
    </location>
</feature>
<gene>
    <name evidence="16" type="ORF">MG293_000182</name>
</gene>
<keyword evidence="9" id="KW-0472">Membrane</keyword>
<keyword evidence="10" id="KW-1015">Disulfide bond</keyword>
<dbReference type="FunFam" id="2.60.40.10:FF:000729">
    <property type="entry name" value="Down syndrome cell adhesion molecule"/>
    <property type="match status" value="1"/>
</dbReference>
<dbReference type="PANTHER" id="PTHR10075">
    <property type="entry name" value="BASIGIN RELATED"/>
    <property type="match status" value="1"/>
</dbReference>